<name>A0A8S1KF16_PARPR</name>
<dbReference type="EMBL" id="CAJJDM010000019">
    <property type="protein sequence ID" value="CAD8053838.1"/>
    <property type="molecule type" value="Genomic_DNA"/>
</dbReference>
<protein>
    <submittedName>
        <fullName evidence="1">Uncharacterized protein</fullName>
    </submittedName>
</protein>
<dbReference type="Proteomes" id="UP000688137">
    <property type="component" value="Unassembled WGS sequence"/>
</dbReference>
<reference evidence="1" key="1">
    <citation type="submission" date="2021-01" db="EMBL/GenBank/DDBJ databases">
        <authorList>
            <consortium name="Genoscope - CEA"/>
            <person name="William W."/>
        </authorList>
    </citation>
    <scope>NUCLEOTIDE SEQUENCE</scope>
</reference>
<sequence>MNEQLNKMEKEKNNRCRLLHKVYAQKQKPPFNNMSFQIRVQNMLKQIQYAQNERLRCQSEFENKFPSILKLNPLSRPQNIAPLNLRLNTIRTSSRQSNLIIDGTTKKSQEKRFQQASQDSNLRLSSSPLRFDIKNKTSIQTLVLKDMIAANKQQIKLDQQTQVEYNLIENISSWSRKSSESIF</sequence>
<evidence type="ECO:0000313" key="2">
    <source>
        <dbReference type="Proteomes" id="UP000688137"/>
    </source>
</evidence>
<gene>
    <name evidence="1" type="ORF">PPRIM_AZ9-3.1.T0210115</name>
</gene>
<dbReference type="OMA" id="KEKNNRC"/>
<comment type="caution">
    <text evidence="1">The sequence shown here is derived from an EMBL/GenBank/DDBJ whole genome shotgun (WGS) entry which is preliminary data.</text>
</comment>
<organism evidence="1 2">
    <name type="scientific">Paramecium primaurelia</name>
    <dbReference type="NCBI Taxonomy" id="5886"/>
    <lineage>
        <taxon>Eukaryota</taxon>
        <taxon>Sar</taxon>
        <taxon>Alveolata</taxon>
        <taxon>Ciliophora</taxon>
        <taxon>Intramacronucleata</taxon>
        <taxon>Oligohymenophorea</taxon>
        <taxon>Peniculida</taxon>
        <taxon>Parameciidae</taxon>
        <taxon>Paramecium</taxon>
    </lineage>
</organism>
<dbReference type="AlphaFoldDB" id="A0A8S1KF16"/>
<keyword evidence="2" id="KW-1185">Reference proteome</keyword>
<evidence type="ECO:0000313" key="1">
    <source>
        <dbReference type="EMBL" id="CAD8053838.1"/>
    </source>
</evidence>
<accession>A0A8S1KF16</accession>
<proteinExistence type="predicted"/>